<evidence type="ECO:0000313" key="3">
    <source>
        <dbReference type="Proteomes" id="UP000240259"/>
    </source>
</evidence>
<sequence>MLTRSPAPTSLLDRLTEAGLAWGEGTYARLAAPIGAAAFGLYILLTAVTAWFMPDANWDMLPYLAIAEEGTYPDAQALHDYAYGTVKADVSAGDYKTLTDDGGGFRSHMAGNAADFHSLLGMYRIKFLYAEILSTMSSVMSPVEAMRLVSVLSVLLFGAIALLWLRSEGALALAPVVGAVLIMADFGEAARASTPDLLCSALFLGGLFAYVRGRDVATAILLFLAFMARPDNIVFLAIFAVLLIAFRQKAWGVLAGFAASLVAYFAISHWAQHPGWWPHLWFSSIEQHYNMDGFDPPFSVVAYLKAFAASVVRAISLNSWVGVSVLALAAWYASSRAGFRLGRRAGILFAALVLGVLAKFTVFPIHDTRIYFPNLIPPFLLLAGPFMALWASVSSKGRGAAPLHVIAGDKP</sequence>
<proteinExistence type="predicted"/>
<feature type="transmembrane region" description="Helical" evidence="1">
    <location>
        <begin position="375"/>
        <end position="393"/>
    </location>
</feature>
<feature type="transmembrane region" description="Helical" evidence="1">
    <location>
        <begin position="145"/>
        <end position="165"/>
    </location>
</feature>
<keyword evidence="1" id="KW-0472">Membrane</keyword>
<evidence type="ECO:0008006" key="4">
    <source>
        <dbReference type="Google" id="ProtNLM"/>
    </source>
</evidence>
<feature type="transmembrane region" description="Helical" evidence="1">
    <location>
        <begin position="345"/>
        <end position="363"/>
    </location>
</feature>
<keyword evidence="1" id="KW-1133">Transmembrane helix</keyword>
<feature type="transmembrane region" description="Helical" evidence="1">
    <location>
        <begin position="219"/>
        <end position="244"/>
    </location>
</feature>
<dbReference type="OrthoDB" id="8435158at2"/>
<dbReference type="EMBL" id="PZJX01000029">
    <property type="protein sequence ID" value="PTE09222.1"/>
    <property type="molecule type" value="Genomic_DNA"/>
</dbReference>
<dbReference type="RefSeq" id="WP_107650295.1">
    <property type="nucleotide sequence ID" value="NZ_PZJX01000029.1"/>
</dbReference>
<dbReference type="AlphaFoldDB" id="A0A2T4IU92"/>
<accession>A0A2T4IU92</accession>
<keyword evidence="1" id="KW-0812">Transmembrane</keyword>
<organism evidence="2 3">
    <name type="scientific">Mesorhizobium helmanticense</name>
    <dbReference type="NCBI Taxonomy" id="1776423"/>
    <lineage>
        <taxon>Bacteria</taxon>
        <taxon>Pseudomonadati</taxon>
        <taxon>Pseudomonadota</taxon>
        <taxon>Alphaproteobacteria</taxon>
        <taxon>Hyphomicrobiales</taxon>
        <taxon>Phyllobacteriaceae</taxon>
        <taxon>Mesorhizobium</taxon>
    </lineage>
</organism>
<feature type="transmembrane region" description="Helical" evidence="1">
    <location>
        <begin position="171"/>
        <end position="190"/>
    </location>
</feature>
<reference evidence="2 3" key="1">
    <citation type="submission" date="2018-03" db="EMBL/GenBank/DDBJ databases">
        <title>Genome sequence of the symbiotic type strain Mesorhizobium helmanticense CSLC115NT isolated from Lotus corniculatus nodules.</title>
        <authorList>
            <person name="Sannazzaro A.I."/>
            <person name="Torres Tejerizo G.A."/>
            <person name="Dip D."/>
            <person name="Caballero M."/>
            <person name="Pistorio M."/>
            <person name="Estrella M.J."/>
        </authorList>
    </citation>
    <scope>NUCLEOTIDE SEQUENCE [LARGE SCALE GENOMIC DNA]</scope>
    <source>
        <strain evidence="2 3">CSLC115N</strain>
    </source>
</reference>
<feature type="transmembrane region" description="Helical" evidence="1">
    <location>
        <begin position="306"/>
        <end position="333"/>
    </location>
</feature>
<keyword evidence="3" id="KW-1185">Reference proteome</keyword>
<dbReference type="Proteomes" id="UP000240259">
    <property type="component" value="Unassembled WGS sequence"/>
</dbReference>
<feature type="transmembrane region" description="Helical" evidence="1">
    <location>
        <begin position="251"/>
        <end position="271"/>
    </location>
</feature>
<feature type="transmembrane region" description="Helical" evidence="1">
    <location>
        <begin position="30"/>
        <end position="53"/>
    </location>
</feature>
<name>A0A2T4IU92_9HYPH</name>
<comment type="caution">
    <text evidence="2">The sequence shown here is derived from an EMBL/GenBank/DDBJ whole genome shotgun (WGS) entry which is preliminary data.</text>
</comment>
<gene>
    <name evidence="2" type="ORF">C9427_17060</name>
</gene>
<protein>
    <recommendedName>
        <fullName evidence="4">DUF2029 domain-containing protein</fullName>
    </recommendedName>
</protein>
<evidence type="ECO:0000256" key="1">
    <source>
        <dbReference type="SAM" id="Phobius"/>
    </source>
</evidence>
<evidence type="ECO:0000313" key="2">
    <source>
        <dbReference type="EMBL" id="PTE09222.1"/>
    </source>
</evidence>